<reference evidence="1 2" key="1">
    <citation type="journal article" date="2010" name="Nature">
        <title>Genome sequence of the palaeopolyploid soybean.</title>
        <authorList>
            <person name="Schmutz J."/>
            <person name="Cannon S.B."/>
            <person name="Schlueter J."/>
            <person name="Ma J."/>
            <person name="Mitros T."/>
            <person name="Nelson W."/>
            <person name="Hyten D.L."/>
            <person name="Song Q."/>
            <person name="Thelen J.J."/>
            <person name="Cheng J."/>
            <person name="Xu D."/>
            <person name="Hellsten U."/>
            <person name="May G.D."/>
            <person name="Yu Y."/>
            <person name="Sakurai T."/>
            <person name="Umezawa T."/>
            <person name="Bhattacharyya M.K."/>
            <person name="Sandhu D."/>
            <person name="Valliyodan B."/>
            <person name="Lindquist E."/>
            <person name="Peto M."/>
            <person name="Grant D."/>
            <person name="Shu S."/>
            <person name="Goodstein D."/>
            <person name="Barry K."/>
            <person name="Futrell-Griggs M."/>
            <person name="Abernathy B."/>
            <person name="Du J."/>
            <person name="Tian Z."/>
            <person name="Zhu L."/>
            <person name="Gill N."/>
            <person name="Joshi T."/>
            <person name="Libault M."/>
            <person name="Sethuraman A."/>
            <person name="Zhang X.-C."/>
            <person name="Shinozaki K."/>
            <person name="Nguyen H.T."/>
            <person name="Wing R.A."/>
            <person name="Cregan P."/>
            <person name="Specht J."/>
            <person name="Grimwood J."/>
            <person name="Rokhsar D."/>
            <person name="Stacey G."/>
            <person name="Shoemaker R.C."/>
            <person name="Jackson S.A."/>
        </authorList>
    </citation>
    <scope>NUCLEOTIDE SEQUENCE [LARGE SCALE GENOMIC DNA]</scope>
    <source>
        <strain evidence="2">cv. Williams 82</strain>
        <tissue evidence="1">Callus</tissue>
    </source>
</reference>
<dbReference type="Proteomes" id="UP000008827">
    <property type="component" value="Chromosome 16"/>
</dbReference>
<reference evidence="2" key="2">
    <citation type="submission" date="2018-02" db="UniProtKB">
        <authorList>
            <consortium name="EnsemblPlants"/>
        </authorList>
    </citation>
    <scope>IDENTIFICATION</scope>
    <source>
        <strain evidence="2">Williams 82</strain>
    </source>
</reference>
<reference evidence="1" key="3">
    <citation type="submission" date="2018-07" db="EMBL/GenBank/DDBJ databases">
        <title>WGS assembly of Glycine max.</title>
        <authorList>
            <person name="Schmutz J."/>
            <person name="Cannon S."/>
            <person name="Schlueter J."/>
            <person name="Ma J."/>
            <person name="Mitros T."/>
            <person name="Nelson W."/>
            <person name="Hyten D."/>
            <person name="Song Q."/>
            <person name="Thelen J."/>
            <person name="Cheng J."/>
            <person name="Xu D."/>
            <person name="Hellsten U."/>
            <person name="May G."/>
            <person name="Yu Y."/>
            <person name="Sakurai T."/>
            <person name="Umezawa T."/>
            <person name="Bhattacharyya M."/>
            <person name="Sandhu D."/>
            <person name="Valliyodan B."/>
            <person name="Lindquist E."/>
            <person name="Peto M."/>
            <person name="Grant D."/>
            <person name="Shu S."/>
            <person name="Goodstein D."/>
            <person name="Barry K."/>
            <person name="Futrell-Griggs M."/>
            <person name="Abernathy B."/>
            <person name="Du J."/>
            <person name="Tian Z."/>
            <person name="Zhu L."/>
            <person name="Gill N."/>
            <person name="Joshi T."/>
            <person name="Libault M."/>
            <person name="Sethuraman A."/>
            <person name="Zhang X."/>
            <person name="Shinozaki K."/>
            <person name="Nguyen H."/>
            <person name="Wing R."/>
            <person name="Cregan P."/>
            <person name="Specht J."/>
            <person name="Grimwood J."/>
            <person name="Rokhsar D."/>
            <person name="Stacey G."/>
            <person name="Shoemaker R."/>
            <person name="Jackson S."/>
        </authorList>
    </citation>
    <scope>NUCLEOTIDE SEQUENCE</scope>
    <source>
        <tissue evidence="1">Callus</tissue>
    </source>
</reference>
<keyword evidence="3" id="KW-1185">Reference proteome</keyword>
<dbReference type="Gramene" id="KRH09075">
    <property type="protein sequence ID" value="KRH09075"/>
    <property type="gene ID" value="GLYMA_16G194200"/>
</dbReference>
<dbReference type="InParanoid" id="K7MIH5"/>
<gene>
    <name evidence="1" type="ORF">GLYMA_16G194200</name>
</gene>
<dbReference type="PaxDb" id="3847-GLYMA16G31884.1"/>
<dbReference type="EMBL" id="CM000849">
    <property type="protein sequence ID" value="KRH09075.1"/>
    <property type="molecule type" value="Genomic_DNA"/>
</dbReference>
<evidence type="ECO:0000313" key="2">
    <source>
        <dbReference type="EnsemblPlants" id="KRH09075"/>
    </source>
</evidence>
<accession>K7MIH5</accession>
<protein>
    <submittedName>
        <fullName evidence="1 2">Uncharacterized protein</fullName>
    </submittedName>
</protein>
<proteinExistence type="predicted"/>
<organism evidence="2">
    <name type="scientific">Glycine max</name>
    <name type="common">Soybean</name>
    <name type="synonym">Glycine hispida</name>
    <dbReference type="NCBI Taxonomy" id="3847"/>
    <lineage>
        <taxon>Eukaryota</taxon>
        <taxon>Viridiplantae</taxon>
        <taxon>Streptophyta</taxon>
        <taxon>Embryophyta</taxon>
        <taxon>Tracheophyta</taxon>
        <taxon>Spermatophyta</taxon>
        <taxon>Magnoliopsida</taxon>
        <taxon>eudicotyledons</taxon>
        <taxon>Gunneridae</taxon>
        <taxon>Pentapetalae</taxon>
        <taxon>rosids</taxon>
        <taxon>fabids</taxon>
        <taxon>Fabales</taxon>
        <taxon>Fabaceae</taxon>
        <taxon>Papilionoideae</taxon>
        <taxon>50 kb inversion clade</taxon>
        <taxon>NPAAA clade</taxon>
        <taxon>indigoferoid/millettioid clade</taxon>
        <taxon>Phaseoleae</taxon>
        <taxon>Glycine</taxon>
        <taxon>Glycine subgen. Soja</taxon>
    </lineage>
</organism>
<dbReference type="HOGENOM" id="CLU_2762868_0_0_1"/>
<dbReference type="EnsemblPlants" id="KRH09075">
    <property type="protein sequence ID" value="KRH09075"/>
    <property type="gene ID" value="GLYMA_16G194200"/>
</dbReference>
<evidence type="ECO:0000313" key="3">
    <source>
        <dbReference type="Proteomes" id="UP000008827"/>
    </source>
</evidence>
<dbReference type="AlphaFoldDB" id="K7MIH5"/>
<dbReference type="SMR" id="K7MIH5"/>
<name>K7MIH5_SOYBN</name>
<evidence type="ECO:0000313" key="1">
    <source>
        <dbReference type="EMBL" id="KRH09075.1"/>
    </source>
</evidence>
<sequence length="70" mass="8305">MSLTVVFMHFKESLMKYSINMFLSFKWAERLIEVLCQGISHFSVLSATRNNESVLITFFSFTWKDYLVKL</sequence>